<organism evidence="2 3">
    <name type="scientific">Candidatus Yanofskybacteria bacterium RIFCSPHIGHO2_01_FULL_48_25b</name>
    <dbReference type="NCBI Taxonomy" id="1802672"/>
    <lineage>
        <taxon>Bacteria</taxon>
        <taxon>Candidatus Yanofskyibacteriota</taxon>
    </lineage>
</organism>
<dbReference type="Proteomes" id="UP000177605">
    <property type="component" value="Unassembled WGS sequence"/>
</dbReference>
<name>A0A1F8F229_9BACT</name>
<proteinExistence type="predicted"/>
<comment type="caution">
    <text evidence="2">The sequence shown here is derived from an EMBL/GenBank/DDBJ whole genome shotgun (WGS) entry which is preliminary data.</text>
</comment>
<reference evidence="2 3" key="1">
    <citation type="journal article" date="2016" name="Nat. Commun.">
        <title>Thousands of microbial genomes shed light on interconnected biogeochemical processes in an aquifer system.</title>
        <authorList>
            <person name="Anantharaman K."/>
            <person name="Brown C.T."/>
            <person name="Hug L.A."/>
            <person name="Sharon I."/>
            <person name="Castelle C.J."/>
            <person name="Probst A.J."/>
            <person name="Thomas B.C."/>
            <person name="Singh A."/>
            <person name="Wilkins M.J."/>
            <person name="Karaoz U."/>
            <person name="Brodie E.L."/>
            <person name="Williams K.H."/>
            <person name="Hubbard S.S."/>
            <person name="Banfield J.F."/>
        </authorList>
    </citation>
    <scope>NUCLEOTIDE SEQUENCE [LARGE SCALE GENOMIC DNA]</scope>
</reference>
<gene>
    <name evidence="2" type="ORF">A2669_00375</name>
</gene>
<keyword evidence="1" id="KW-1133">Transmembrane helix</keyword>
<evidence type="ECO:0000313" key="2">
    <source>
        <dbReference type="EMBL" id="OGN07185.1"/>
    </source>
</evidence>
<accession>A0A1F8F229</accession>
<keyword evidence="1" id="KW-0472">Membrane</keyword>
<evidence type="ECO:0000256" key="1">
    <source>
        <dbReference type="SAM" id="Phobius"/>
    </source>
</evidence>
<dbReference type="EMBL" id="MGJM01000003">
    <property type="protein sequence ID" value="OGN07185.1"/>
    <property type="molecule type" value="Genomic_DNA"/>
</dbReference>
<evidence type="ECO:0000313" key="3">
    <source>
        <dbReference type="Proteomes" id="UP000177605"/>
    </source>
</evidence>
<feature type="transmembrane region" description="Helical" evidence="1">
    <location>
        <begin position="41"/>
        <end position="63"/>
    </location>
</feature>
<protein>
    <submittedName>
        <fullName evidence="2">Uncharacterized protein</fullName>
    </submittedName>
</protein>
<dbReference type="AlphaFoldDB" id="A0A1F8F229"/>
<keyword evidence="1" id="KW-0812">Transmembrane</keyword>
<sequence length="192" mass="22054">MIREILNQFFIALYKLTTFPTDVNFAEAALNFQNGILDSTFVYKLQIIAAVIIVILTIGTVILSRKRKALKEKIAAQTQVLIETAEAGPLQDRWHDILRHIESVKEGEWKFAVIEADNLTDGILKNYFPGDTMGERLMNIDKTRLLSIENLWEAHKIRNRIAHDSNYFLRHAEAIRAIRMYESALRELGAIN</sequence>